<feature type="transmembrane region" description="Helical" evidence="2">
    <location>
        <begin position="55"/>
        <end position="79"/>
    </location>
</feature>
<dbReference type="KEGG" id="nsm:JO391_05150"/>
<dbReference type="Proteomes" id="UP000826300">
    <property type="component" value="Chromosome"/>
</dbReference>
<proteinExistence type="predicted"/>
<feature type="coiled-coil region" evidence="1">
    <location>
        <begin position="175"/>
        <end position="223"/>
    </location>
</feature>
<evidence type="ECO:0000313" key="4">
    <source>
        <dbReference type="Proteomes" id="UP000826300"/>
    </source>
</evidence>
<protein>
    <submittedName>
        <fullName evidence="3">DNA repair protein</fullName>
    </submittedName>
</protein>
<feature type="transmembrane region" description="Helical" evidence="2">
    <location>
        <begin position="20"/>
        <end position="43"/>
    </location>
</feature>
<evidence type="ECO:0000313" key="3">
    <source>
        <dbReference type="EMBL" id="QYZ70902.1"/>
    </source>
</evidence>
<dbReference type="EMBL" id="CP069370">
    <property type="protein sequence ID" value="QYZ70902.1"/>
    <property type="molecule type" value="Genomic_DNA"/>
</dbReference>
<evidence type="ECO:0000256" key="2">
    <source>
        <dbReference type="SAM" id="Phobius"/>
    </source>
</evidence>
<accession>A0A8G1ECW8</accession>
<sequence>MSMRGIALSSMSTLRSVAQVVIVGMAGLLVAASALAFAGWLPWPHVALSWGGVPVPWAGMALQVGLAVLFVVLAAFLPANARMARLERSHRSFAVGMEDVVRAYRQAHAADRAGVFALSSEFDAMRERLTQLRKHPDLAHLEPELLQLAAQMSFQSRDLARVYSDEKVERARGFLKQRQEEAEAMQERVALAQRTCAEIRRWLTDVEAEERQVQVQMRRLEGDLRELLPALGYDFEDVASANVVSLPKPQKQT</sequence>
<name>A0A8G1ECW8_9RHOB</name>
<gene>
    <name evidence="3" type="ORF">JO391_05150</name>
</gene>
<keyword evidence="2" id="KW-0472">Membrane</keyword>
<evidence type="ECO:0000256" key="1">
    <source>
        <dbReference type="SAM" id="Coils"/>
    </source>
</evidence>
<dbReference type="AlphaFoldDB" id="A0A8G1ECW8"/>
<keyword evidence="2" id="KW-1133">Transmembrane helix</keyword>
<keyword evidence="4" id="KW-1185">Reference proteome</keyword>
<keyword evidence="1" id="KW-0175">Coiled coil</keyword>
<dbReference type="RefSeq" id="WP_220663119.1">
    <property type="nucleotide sequence ID" value="NZ_CP069370.1"/>
</dbReference>
<organism evidence="3 4">
    <name type="scientific">Neotabrizicola shimadae</name>
    <dbReference type="NCBI Taxonomy" id="2807096"/>
    <lineage>
        <taxon>Bacteria</taxon>
        <taxon>Pseudomonadati</taxon>
        <taxon>Pseudomonadota</taxon>
        <taxon>Alphaproteobacteria</taxon>
        <taxon>Rhodobacterales</taxon>
        <taxon>Paracoccaceae</taxon>
        <taxon>Neotabrizicola</taxon>
    </lineage>
</organism>
<reference evidence="3" key="1">
    <citation type="submission" date="2021-02" db="EMBL/GenBank/DDBJ databases">
        <title>Rhodobacter shimadae sp. nov., an aerobic anoxygenic phototrophic bacterium isolated from a hot spring.</title>
        <authorList>
            <person name="Muramatsu S."/>
            <person name="Haruta S."/>
            <person name="Hirose S."/>
            <person name="Hanada S."/>
        </authorList>
    </citation>
    <scope>NUCLEOTIDE SEQUENCE</scope>
    <source>
        <strain evidence="3">N10</strain>
    </source>
</reference>
<keyword evidence="2" id="KW-0812">Transmembrane</keyword>